<organism evidence="1 2">
    <name type="scientific">Candidatus Neomicrothrix subdominans</name>
    <dbReference type="NCBI Taxonomy" id="2954438"/>
    <lineage>
        <taxon>Bacteria</taxon>
        <taxon>Bacillati</taxon>
        <taxon>Actinomycetota</taxon>
        <taxon>Acidimicrobiia</taxon>
        <taxon>Acidimicrobiales</taxon>
        <taxon>Microthrixaceae</taxon>
        <taxon>Candidatus Neomicrothrix</taxon>
    </lineage>
</organism>
<protein>
    <submittedName>
        <fullName evidence="1">DUF664 domain-containing protein</fullName>
    </submittedName>
</protein>
<dbReference type="InterPro" id="IPR007061">
    <property type="entry name" value="MST-like"/>
</dbReference>
<proteinExistence type="predicted"/>
<name>A0A936NCC5_9ACTN</name>
<dbReference type="SUPFAM" id="SSF109854">
    <property type="entry name" value="DinB/YfiT-like putative metalloenzymes"/>
    <property type="match status" value="1"/>
</dbReference>
<dbReference type="InterPro" id="IPR034660">
    <property type="entry name" value="DinB/YfiT-like"/>
</dbReference>
<dbReference type="Pfam" id="PF04978">
    <property type="entry name" value="MST"/>
    <property type="match status" value="1"/>
</dbReference>
<dbReference type="AlphaFoldDB" id="A0A936NCC5"/>
<comment type="caution">
    <text evidence="1">The sequence shown here is derived from an EMBL/GenBank/DDBJ whole genome shotgun (WGS) entry which is preliminary data.</text>
</comment>
<dbReference type="Proteomes" id="UP000727993">
    <property type="component" value="Unassembled WGS sequence"/>
</dbReference>
<accession>A0A936NCC5</accession>
<dbReference type="EMBL" id="JADJZA010000007">
    <property type="protein sequence ID" value="MBK9297355.1"/>
    <property type="molecule type" value="Genomic_DNA"/>
</dbReference>
<evidence type="ECO:0000313" key="1">
    <source>
        <dbReference type="EMBL" id="MBK9297355.1"/>
    </source>
</evidence>
<evidence type="ECO:0000313" key="2">
    <source>
        <dbReference type="Proteomes" id="UP000727993"/>
    </source>
</evidence>
<dbReference type="Gene3D" id="1.20.120.450">
    <property type="entry name" value="dinb family like domain"/>
    <property type="match status" value="1"/>
</dbReference>
<reference evidence="1 2" key="1">
    <citation type="submission" date="2020-10" db="EMBL/GenBank/DDBJ databases">
        <title>Connecting structure to function with the recovery of over 1000 high-quality activated sludge metagenome-assembled genomes encoding full-length rRNA genes using long-read sequencing.</title>
        <authorList>
            <person name="Singleton C.M."/>
            <person name="Petriglieri F."/>
            <person name="Kristensen J.M."/>
            <person name="Kirkegaard R.H."/>
            <person name="Michaelsen T.Y."/>
            <person name="Andersen M.H."/>
            <person name="Karst S.M."/>
            <person name="Dueholm M.S."/>
            <person name="Nielsen P.H."/>
            <person name="Albertsen M."/>
        </authorList>
    </citation>
    <scope>NUCLEOTIDE SEQUENCE [LARGE SCALE GENOMIC DNA]</scope>
    <source>
        <strain evidence="1">Lyne_18-Q3-R50-59_MAXAC.006</strain>
    </source>
</reference>
<gene>
    <name evidence="1" type="ORF">IPN02_11100</name>
</gene>
<dbReference type="NCBIfam" id="NF047843">
    <property type="entry name" value="MST_Rv0443"/>
    <property type="match status" value="1"/>
</dbReference>
<sequence length="170" mass="18663">MNTNGLLIELYERIPPLVVAACDGLDERSLTTQPAGGGNTIGWLLWHLSRVQDHHLSELLGEAQLWQRSNWGERFGLDSDPNNTGYGHSPTEMVAVRAVGPDAIVDYHDAVWQRTRAYLGSLNAARLDDVIDDAWDPPVTLGVRLVSVADDSLQHVGQAAYLRGLIERAA</sequence>